<evidence type="ECO:0000313" key="1">
    <source>
        <dbReference type="EMBL" id="NKZ04925.1"/>
    </source>
</evidence>
<dbReference type="AlphaFoldDB" id="A0A846Z2G7"/>
<protein>
    <recommendedName>
        <fullName evidence="3">Nucleotidyltransferase</fullName>
    </recommendedName>
</protein>
<dbReference type="RefSeq" id="WP_067627822.1">
    <property type="nucleotide sequence ID" value="NZ_JAAXPI010000016.1"/>
</dbReference>
<name>A0A846Z2G7_9ACTN</name>
<evidence type="ECO:0000313" key="2">
    <source>
        <dbReference type="Proteomes" id="UP000579250"/>
    </source>
</evidence>
<organism evidence="1 2">
    <name type="scientific">Actinomadura latina</name>
    <dbReference type="NCBI Taxonomy" id="163603"/>
    <lineage>
        <taxon>Bacteria</taxon>
        <taxon>Bacillati</taxon>
        <taxon>Actinomycetota</taxon>
        <taxon>Actinomycetes</taxon>
        <taxon>Streptosporangiales</taxon>
        <taxon>Thermomonosporaceae</taxon>
        <taxon>Actinomadura</taxon>
    </lineage>
</organism>
<evidence type="ECO:0008006" key="3">
    <source>
        <dbReference type="Google" id="ProtNLM"/>
    </source>
</evidence>
<reference evidence="1 2" key="1">
    <citation type="submission" date="2020-04" db="EMBL/GenBank/DDBJ databases">
        <title>MicrobeNet Type strains.</title>
        <authorList>
            <person name="Nicholson A.C."/>
        </authorList>
    </citation>
    <scope>NUCLEOTIDE SEQUENCE [LARGE SCALE GENOMIC DNA]</scope>
    <source>
        <strain evidence="1 2">ATCC BAA-277</strain>
    </source>
</reference>
<gene>
    <name evidence="1" type="ORF">HGB48_14375</name>
</gene>
<dbReference type="EMBL" id="JAAXPI010000016">
    <property type="protein sequence ID" value="NKZ04925.1"/>
    <property type="molecule type" value="Genomic_DNA"/>
</dbReference>
<sequence length="289" mass="30959">MAKVPEGLDRNQLVIASRRVLLDGLTALRPHLAALTVVGAQAVYLRTPGASMRNAPFTSDADLSLDPDVLGDQPLVDEALRTAGFTLMQDNQPGLWARTEQVDGKDVPIELDILVGKELANKTGSRSAKIPPHGKMTARWVTGLEVCAVNRSPMVIQSLDPADERCVTANVACPAALLIAKAYKIAERHAKVHTHPDRLTNKDAGDVYRIMATVPIREVTAAFIVLVRDPRVGAIASEGLDLLRQLFGGPGTPGVNLAVEAHTGDVSEETIRLAAPAYINRVATELSHL</sequence>
<keyword evidence="2" id="KW-1185">Reference proteome</keyword>
<accession>A0A846Z2G7</accession>
<dbReference type="Proteomes" id="UP000579250">
    <property type="component" value="Unassembled WGS sequence"/>
</dbReference>
<comment type="caution">
    <text evidence="1">The sequence shown here is derived from an EMBL/GenBank/DDBJ whole genome shotgun (WGS) entry which is preliminary data.</text>
</comment>
<proteinExistence type="predicted"/>